<evidence type="ECO:0000256" key="1">
    <source>
        <dbReference type="ARBA" id="ARBA00004123"/>
    </source>
</evidence>
<dbReference type="Gene3D" id="1.25.40.10">
    <property type="entry name" value="Tetratricopeptide repeat domain"/>
    <property type="match status" value="1"/>
</dbReference>
<evidence type="ECO:0000256" key="3">
    <source>
        <dbReference type="ARBA" id="ARBA00023242"/>
    </source>
</evidence>
<comment type="subcellular location">
    <subcellularLocation>
        <location evidence="1">Nucleus</location>
    </subcellularLocation>
</comment>
<comment type="caution">
    <text evidence="4">The sequence shown here is derived from an EMBL/GenBank/DDBJ whole genome shotgun (WGS) entry which is preliminary data.</text>
</comment>
<dbReference type="GO" id="GO:0031048">
    <property type="term" value="P:regulatory ncRNA-mediated heterochromatin formation"/>
    <property type="evidence" value="ECO:0007669"/>
    <property type="project" value="TreeGrafter"/>
</dbReference>
<evidence type="ECO:0000256" key="2">
    <source>
        <dbReference type="ARBA" id="ARBA00009265"/>
    </source>
</evidence>
<proteinExistence type="inferred from homology"/>
<sequence>MSETGSSELEMNGIASNTANLKASDEMETELKQGSALVYSNLHGYRINVDMTDDSKEYERILGELRGTKESRAQQTRVSEKQKNRHAAVAAANARVEDQRANYGPVGKDDHFVRWLAREEMESQLEWAPLSCNNPIHQDRIEQQPDRAILTEEVQPFLFYVPIAHRWRIVAEMLHICGVHWRGEHSWEPRVSACDSMYADDDADHELLVGPIQSVLNPHATCFGKRALFLDPNDRKKLLEDALLGDIDVKQDMLRDPSKVLFVRRVFAQSLDLFHNAHDIFESELRCLWVGFEAKVACMHQSIVTARHLSQGLAQKSASGEADLDVLYAYAKLELTLRNEIRVRRICENTLKSLMNGISNDTLLLRAMHRFVFLYARLEMWSSTSKISAGRRSRALRCLYTLWIVWQPVQLDGSEIATLSTITKKHRKRTGEYLQEILMSDASTATNLIARYREELKFAFRHCIASTLAGAERGMTEVDLHGQLTCWAGYCLHNLALVVYIYDGFEAACREYREALNDVEHRMCPNMSWAWTCFLEFMQQHQVSGLFPVLAPREWRLSVHDAVNKFPYNELYLRLFVDSEMGNTISQVHRTYFLQIEKRWRRHFDSPRLVECLFALLCEFSRVERAVMVKSFAETDSNFTRPSCCLFHHWDMNLTAVKRVRQIFENVVNQIQTKGNALCWRLYMRFEVALGKIDAAKKVLYRGIAACAWSKALYMDGLRVMRAYMTEDECQELLDFMESKELNLRVEFEDATDGS</sequence>
<evidence type="ECO:0000313" key="4">
    <source>
        <dbReference type="EMBL" id="CAI5725884.1"/>
    </source>
</evidence>
<keyword evidence="5" id="KW-1185">Reference proteome</keyword>
<dbReference type="PANTHER" id="PTHR13471">
    <property type="entry name" value="TETRATRICOPEPTIDE-LIKE HELICAL"/>
    <property type="match status" value="1"/>
</dbReference>
<accession>A0AAV0TQM3</accession>
<protein>
    <submittedName>
        <fullName evidence="4">Uncharacterized protein</fullName>
    </submittedName>
</protein>
<dbReference type="GO" id="GO:1902369">
    <property type="term" value="P:negative regulation of RNA catabolic process"/>
    <property type="evidence" value="ECO:0007669"/>
    <property type="project" value="TreeGrafter"/>
</dbReference>
<dbReference type="GO" id="GO:0071013">
    <property type="term" value="C:catalytic step 2 spliceosome"/>
    <property type="evidence" value="ECO:0007669"/>
    <property type="project" value="TreeGrafter"/>
</dbReference>
<dbReference type="Proteomes" id="UP001162031">
    <property type="component" value="Unassembled WGS sequence"/>
</dbReference>
<evidence type="ECO:0000313" key="5">
    <source>
        <dbReference type="Proteomes" id="UP001162031"/>
    </source>
</evidence>
<dbReference type="InterPro" id="IPR011990">
    <property type="entry name" value="TPR-like_helical_dom_sf"/>
</dbReference>
<dbReference type="AlphaFoldDB" id="A0AAV0TQM3"/>
<dbReference type="InterPro" id="IPR013633">
    <property type="entry name" value="NRDE-2"/>
</dbReference>
<reference evidence="4" key="1">
    <citation type="submission" date="2022-12" db="EMBL/GenBank/DDBJ databases">
        <authorList>
            <person name="Webb A."/>
        </authorList>
    </citation>
    <scope>NUCLEOTIDE SEQUENCE</scope>
    <source>
        <strain evidence="4">Hp1</strain>
    </source>
</reference>
<gene>
    <name evidence="4" type="ORF">HBR001_LOCUS3710</name>
</gene>
<comment type="similarity">
    <text evidence="2">Belongs to the NRDE2 family.</text>
</comment>
<keyword evidence="3" id="KW-0539">Nucleus</keyword>
<dbReference type="EMBL" id="CANTFL010000629">
    <property type="protein sequence ID" value="CAI5725884.1"/>
    <property type="molecule type" value="Genomic_DNA"/>
</dbReference>
<name>A0AAV0TQM3_HYABA</name>
<dbReference type="PANTHER" id="PTHR13471:SF0">
    <property type="entry name" value="NUCLEAR EXOSOME REGULATOR NRDE2"/>
    <property type="match status" value="1"/>
</dbReference>
<organism evidence="4 5">
    <name type="scientific">Hyaloperonospora brassicae</name>
    <name type="common">Brassica downy mildew</name>
    <name type="synonym">Peronospora brassicae</name>
    <dbReference type="NCBI Taxonomy" id="162125"/>
    <lineage>
        <taxon>Eukaryota</taxon>
        <taxon>Sar</taxon>
        <taxon>Stramenopiles</taxon>
        <taxon>Oomycota</taxon>
        <taxon>Peronosporomycetes</taxon>
        <taxon>Peronosporales</taxon>
        <taxon>Peronosporaceae</taxon>
        <taxon>Hyaloperonospora</taxon>
    </lineage>
</organism>